<dbReference type="Proteomes" id="UP000652761">
    <property type="component" value="Unassembled WGS sequence"/>
</dbReference>
<evidence type="ECO:0000313" key="1">
    <source>
        <dbReference type="EMBL" id="MQL77960.1"/>
    </source>
</evidence>
<proteinExistence type="predicted"/>
<name>A0A843U7H5_COLES</name>
<reference evidence="1" key="1">
    <citation type="submission" date="2017-07" db="EMBL/GenBank/DDBJ databases">
        <title>Taro Niue Genome Assembly and Annotation.</title>
        <authorList>
            <person name="Atibalentja N."/>
            <person name="Keating K."/>
            <person name="Fields C.J."/>
        </authorList>
    </citation>
    <scope>NUCLEOTIDE SEQUENCE</scope>
    <source>
        <strain evidence="1">Niue_2</strain>
        <tissue evidence="1">Leaf</tissue>
    </source>
</reference>
<comment type="caution">
    <text evidence="1">The sequence shown here is derived from an EMBL/GenBank/DDBJ whole genome shotgun (WGS) entry which is preliminary data.</text>
</comment>
<dbReference type="AlphaFoldDB" id="A0A843U7H5"/>
<gene>
    <name evidence="1" type="ORF">Taro_010382</name>
</gene>
<protein>
    <submittedName>
        <fullName evidence="1">Uncharacterized protein</fullName>
    </submittedName>
</protein>
<sequence length="222" mass="23935">MAGADPVWERLGCWACTAAGDGRLGLVAWRLDRMGRVCAVKGLCREATRAVARYAGPCDWLGLVRVDPARADGVMAGRSLAWRFDVEACRGRARSYCAGDPGAAPQPDAMEAGAEATARAIAPIKGTPRAGREILRVGNFSSIVLVAGFYSSNFSFLCLEFSDFFFCVNLAISSMLESDTVELDCSNSSVFCENGLVVLREIDPVIASFLVQRLLEGFQKFT</sequence>
<organism evidence="1 2">
    <name type="scientific">Colocasia esculenta</name>
    <name type="common">Wild taro</name>
    <name type="synonym">Arum esculentum</name>
    <dbReference type="NCBI Taxonomy" id="4460"/>
    <lineage>
        <taxon>Eukaryota</taxon>
        <taxon>Viridiplantae</taxon>
        <taxon>Streptophyta</taxon>
        <taxon>Embryophyta</taxon>
        <taxon>Tracheophyta</taxon>
        <taxon>Spermatophyta</taxon>
        <taxon>Magnoliopsida</taxon>
        <taxon>Liliopsida</taxon>
        <taxon>Araceae</taxon>
        <taxon>Aroideae</taxon>
        <taxon>Colocasieae</taxon>
        <taxon>Colocasia</taxon>
    </lineage>
</organism>
<evidence type="ECO:0000313" key="2">
    <source>
        <dbReference type="Proteomes" id="UP000652761"/>
    </source>
</evidence>
<dbReference type="EMBL" id="NMUH01000375">
    <property type="protein sequence ID" value="MQL77960.1"/>
    <property type="molecule type" value="Genomic_DNA"/>
</dbReference>
<accession>A0A843U7H5</accession>
<keyword evidence="2" id="KW-1185">Reference proteome</keyword>